<name>A0A8H7WCU2_9HELO</name>
<comment type="caution">
    <text evidence="7">The sequence shown here is derived from an EMBL/GenBank/DDBJ whole genome shotgun (WGS) entry which is preliminary data.</text>
</comment>
<dbReference type="OrthoDB" id="4062651at2759"/>
<keyword evidence="8" id="KW-1185">Reference proteome</keyword>
<dbReference type="PANTHER" id="PTHR43671">
    <property type="entry name" value="SERINE/THREONINE-PROTEIN KINASE NEK"/>
    <property type="match status" value="1"/>
</dbReference>
<organism evidence="7 8">
    <name type="scientific">Cadophora malorum</name>
    <dbReference type="NCBI Taxonomy" id="108018"/>
    <lineage>
        <taxon>Eukaryota</taxon>
        <taxon>Fungi</taxon>
        <taxon>Dikarya</taxon>
        <taxon>Ascomycota</taxon>
        <taxon>Pezizomycotina</taxon>
        <taxon>Leotiomycetes</taxon>
        <taxon>Helotiales</taxon>
        <taxon>Ploettnerulaceae</taxon>
        <taxon>Cadophora</taxon>
    </lineage>
</organism>
<protein>
    <recommendedName>
        <fullName evidence="1">non-specific serine/threonine protein kinase</fullName>
        <ecNumber evidence="1">2.7.11.1</ecNumber>
    </recommendedName>
</protein>
<keyword evidence="3" id="KW-0547">Nucleotide-binding</keyword>
<dbReference type="Gene3D" id="1.10.510.10">
    <property type="entry name" value="Transferase(Phosphotransferase) domain 1"/>
    <property type="match status" value="1"/>
</dbReference>
<dbReference type="EC" id="2.7.11.1" evidence="1"/>
<accession>A0A8H7WCU2</accession>
<gene>
    <name evidence="7" type="ORF">IFR04_004362</name>
</gene>
<sequence>MAAQPVADAAFLAANPGFLADQQRWFTYNNRPNAVVPANAAIIANWRTTPFVRGLLPMANYIPPARPAPSDLVIVPETAAQQAQRLLDEPVNIRPRFAPRGLGKRATNWKGVKILGSGANAVASLWEWSGSATTKPTTDHLQIVVKLNTDQNFAFDLEDEGDMMMSLKNVPSKHIVKILAPPKALSRRDCARERLAVANWQGKVKRLVMEYCSKGSLQQLKANRSARDLPFKELTLWRVFDCLVDGCSALTFKQELDVDRRGQALPPARPSAEVVVHFDLKPANIFVGETDRKHSGSPVFKIGDFGLAEKVDSNPANVVPSDDYDIDQEYRLRGTPGWYAPEQFTPRWEHNDFLTSPVCGRYGTATNVWGIGTLMYQVSDTSWDLIITGMDYSNTLRKLILECLYEVPADRPALADLKTRIRAAIALLEMRGAAEDKWYDLELPDQPAVDAYNTDETIAREAAGLPPLRVTGNRQGRFRRATLRARRHRYM</sequence>
<dbReference type="InterPro" id="IPR000719">
    <property type="entry name" value="Prot_kinase_dom"/>
</dbReference>
<evidence type="ECO:0000313" key="7">
    <source>
        <dbReference type="EMBL" id="KAG4422461.1"/>
    </source>
</evidence>
<evidence type="ECO:0000313" key="8">
    <source>
        <dbReference type="Proteomes" id="UP000664132"/>
    </source>
</evidence>
<dbReference type="SUPFAM" id="SSF56112">
    <property type="entry name" value="Protein kinase-like (PK-like)"/>
    <property type="match status" value="1"/>
</dbReference>
<reference evidence="7" key="1">
    <citation type="submission" date="2021-02" db="EMBL/GenBank/DDBJ databases">
        <title>Genome sequence Cadophora malorum strain M34.</title>
        <authorList>
            <person name="Stefanovic E."/>
            <person name="Vu D."/>
            <person name="Scully C."/>
            <person name="Dijksterhuis J."/>
            <person name="Roader J."/>
            <person name="Houbraken J."/>
        </authorList>
    </citation>
    <scope>NUCLEOTIDE SEQUENCE</scope>
    <source>
        <strain evidence="7">M34</strain>
    </source>
</reference>
<dbReference type="AlphaFoldDB" id="A0A8H7WCU2"/>
<proteinExistence type="predicted"/>
<keyword evidence="4" id="KW-0418">Kinase</keyword>
<dbReference type="InterPro" id="IPR008271">
    <property type="entry name" value="Ser/Thr_kinase_AS"/>
</dbReference>
<feature type="domain" description="Protein kinase" evidence="6">
    <location>
        <begin position="109"/>
        <end position="425"/>
    </location>
</feature>
<dbReference type="PANTHER" id="PTHR43671:SF13">
    <property type="entry name" value="SERINE_THREONINE-PROTEIN KINASE NEK2"/>
    <property type="match status" value="1"/>
</dbReference>
<dbReference type="SMART" id="SM00220">
    <property type="entry name" value="S_TKc"/>
    <property type="match status" value="1"/>
</dbReference>
<evidence type="ECO:0000256" key="2">
    <source>
        <dbReference type="ARBA" id="ARBA00022679"/>
    </source>
</evidence>
<keyword evidence="2" id="KW-0808">Transferase</keyword>
<dbReference type="GO" id="GO:0004674">
    <property type="term" value="F:protein serine/threonine kinase activity"/>
    <property type="evidence" value="ECO:0007669"/>
    <property type="project" value="UniProtKB-EC"/>
</dbReference>
<evidence type="ECO:0000256" key="4">
    <source>
        <dbReference type="ARBA" id="ARBA00022777"/>
    </source>
</evidence>
<keyword evidence="5" id="KW-0067">ATP-binding</keyword>
<dbReference type="Pfam" id="PF00069">
    <property type="entry name" value="Pkinase"/>
    <property type="match status" value="1"/>
</dbReference>
<dbReference type="InterPro" id="IPR050660">
    <property type="entry name" value="NEK_Ser/Thr_kinase"/>
</dbReference>
<dbReference type="EMBL" id="JAFJYH010000048">
    <property type="protein sequence ID" value="KAG4422461.1"/>
    <property type="molecule type" value="Genomic_DNA"/>
</dbReference>
<dbReference type="GO" id="GO:0005524">
    <property type="term" value="F:ATP binding"/>
    <property type="evidence" value="ECO:0007669"/>
    <property type="project" value="UniProtKB-KW"/>
</dbReference>
<dbReference type="InterPro" id="IPR011009">
    <property type="entry name" value="Kinase-like_dom_sf"/>
</dbReference>
<dbReference type="Proteomes" id="UP000664132">
    <property type="component" value="Unassembled WGS sequence"/>
</dbReference>
<evidence type="ECO:0000256" key="1">
    <source>
        <dbReference type="ARBA" id="ARBA00012513"/>
    </source>
</evidence>
<evidence type="ECO:0000256" key="3">
    <source>
        <dbReference type="ARBA" id="ARBA00022741"/>
    </source>
</evidence>
<evidence type="ECO:0000259" key="6">
    <source>
        <dbReference type="PROSITE" id="PS50011"/>
    </source>
</evidence>
<dbReference type="PROSITE" id="PS50011">
    <property type="entry name" value="PROTEIN_KINASE_DOM"/>
    <property type="match status" value="1"/>
</dbReference>
<evidence type="ECO:0000256" key="5">
    <source>
        <dbReference type="ARBA" id="ARBA00022840"/>
    </source>
</evidence>
<dbReference type="PROSITE" id="PS00108">
    <property type="entry name" value="PROTEIN_KINASE_ST"/>
    <property type="match status" value="1"/>
</dbReference>